<keyword evidence="11" id="KW-1185">Reference proteome</keyword>
<sequence>MSASGSTRSPRWKERLTVSGSACIRCRQKKKRCDQKLPKCRPCEQAGAECLAHDSTAVRQVPRSYVRDLEDRVALLERQLADRGTDAEGVPPRSAGAASTSQALSPADVRSLGHGAASYPGNPSTESLSAGTSHAARAAAESVIKLSDLVSGPEPDYSKVFLASIMSNMADPQLRRRSRTPVAPTEGDHAPLSDIMGGMQDAFPVTLPSQEAVDYLTKVYFRLTDIGLPLLHKSVLRSKLDVLRNLPPTIDLSITHTTAEARMATFFVFEVLAMALLVVQEQQPSGRWLAEQYHKTALTALSEAGLPSNVEGVQALLLLGQHAYHHPTLRNAWKVIGAAVRLAVELGLHRDQPQGETDFMELDNMRRTFWVAYAMDRNLSAALSLPCSLSDGAITAKFPSEAKDEHITPTATGFFLEHQLSTTKQITIHLFRYRQIQSETRRALHEEPLLPMDVHSLDIWQQQMHEKIEAWYKATPRRSDFSAEESDVVETIEVTYNTALFHLYRPTPNLPAPSGPQLVIMAQTAIKMIHLYRQFFRQHKLTIYWQAVQNISSAGIGILYAYVNCPEVRMSMSLHNLDSLVHLCSSVLWGMVEKFPSARGKRDAFDAASSQVLADLHDGTATAGDGLGALVQTPQSWTNHGVHRTIRPATAPDDAQPSNTPTDHLTSLDTAGLDVADLDGAAGDISFCITDADIQSWMMAPAEGASSTLPITWI</sequence>
<dbReference type="SMART" id="SM00906">
    <property type="entry name" value="Fungal_trans"/>
    <property type="match status" value="1"/>
</dbReference>
<dbReference type="PROSITE" id="PS50048">
    <property type="entry name" value="ZN2_CY6_FUNGAL_2"/>
    <property type="match status" value="1"/>
</dbReference>
<dbReference type="GO" id="GO:0006351">
    <property type="term" value="P:DNA-templated transcription"/>
    <property type="evidence" value="ECO:0007669"/>
    <property type="project" value="InterPro"/>
</dbReference>
<feature type="region of interest" description="Disordered" evidence="8">
    <location>
        <begin position="172"/>
        <end position="191"/>
    </location>
</feature>
<reference evidence="10" key="1">
    <citation type="journal article" date="2021" name="Nat. Commun.">
        <title>Genetic determinants of endophytism in the Arabidopsis root mycobiome.</title>
        <authorList>
            <person name="Mesny F."/>
            <person name="Miyauchi S."/>
            <person name="Thiergart T."/>
            <person name="Pickel B."/>
            <person name="Atanasova L."/>
            <person name="Karlsson M."/>
            <person name="Huettel B."/>
            <person name="Barry K.W."/>
            <person name="Haridas S."/>
            <person name="Chen C."/>
            <person name="Bauer D."/>
            <person name="Andreopoulos W."/>
            <person name="Pangilinan J."/>
            <person name="LaButti K."/>
            <person name="Riley R."/>
            <person name="Lipzen A."/>
            <person name="Clum A."/>
            <person name="Drula E."/>
            <person name="Henrissat B."/>
            <person name="Kohler A."/>
            <person name="Grigoriev I.V."/>
            <person name="Martin F.M."/>
            <person name="Hacquard S."/>
        </authorList>
    </citation>
    <scope>NUCLEOTIDE SEQUENCE</scope>
    <source>
        <strain evidence="10">MPI-CAGE-AT-0016</strain>
    </source>
</reference>
<keyword evidence="3" id="KW-0862">Zinc</keyword>
<keyword evidence="4" id="KW-0805">Transcription regulation</keyword>
<keyword evidence="5" id="KW-0238">DNA-binding</keyword>
<evidence type="ECO:0000256" key="5">
    <source>
        <dbReference type="ARBA" id="ARBA00023125"/>
    </source>
</evidence>
<feature type="region of interest" description="Disordered" evidence="8">
    <location>
        <begin position="83"/>
        <end position="133"/>
    </location>
</feature>
<gene>
    <name evidence="10" type="ORF">B0T11DRAFT_277297</name>
</gene>
<evidence type="ECO:0000256" key="8">
    <source>
        <dbReference type="SAM" id="MobiDB-lite"/>
    </source>
</evidence>
<evidence type="ECO:0000256" key="6">
    <source>
        <dbReference type="ARBA" id="ARBA00023163"/>
    </source>
</evidence>
<dbReference type="SUPFAM" id="SSF57701">
    <property type="entry name" value="Zn2/Cys6 DNA-binding domain"/>
    <property type="match status" value="1"/>
</dbReference>
<dbReference type="GO" id="GO:0045944">
    <property type="term" value="P:positive regulation of transcription by RNA polymerase II"/>
    <property type="evidence" value="ECO:0007669"/>
    <property type="project" value="TreeGrafter"/>
</dbReference>
<dbReference type="Proteomes" id="UP000813385">
    <property type="component" value="Unassembled WGS sequence"/>
</dbReference>
<dbReference type="PANTHER" id="PTHR47782:SF1">
    <property type="entry name" value="PYRIMIDINE PATHWAY REGULATORY PROTEIN 1"/>
    <property type="match status" value="1"/>
</dbReference>
<dbReference type="CDD" id="cd00067">
    <property type="entry name" value="GAL4"/>
    <property type="match status" value="1"/>
</dbReference>
<dbReference type="SMART" id="SM00066">
    <property type="entry name" value="GAL4"/>
    <property type="match status" value="1"/>
</dbReference>
<dbReference type="InterPro" id="IPR036864">
    <property type="entry name" value="Zn2-C6_fun-type_DNA-bd_sf"/>
</dbReference>
<evidence type="ECO:0000256" key="3">
    <source>
        <dbReference type="ARBA" id="ARBA00022833"/>
    </source>
</evidence>
<dbReference type="Pfam" id="PF00172">
    <property type="entry name" value="Zn_clus"/>
    <property type="match status" value="1"/>
</dbReference>
<dbReference type="InterPro" id="IPR052202">
    <property type="entry name" value="Yeast_MetPath_Reg"/>
</dbReference>
<feature type="compositionally biased region" description="Polar residues" evidence="8">
    <location>
        <begin position="121"/>
        <end position="132"/>
    </location>
</feature>
<keyword evidence="2" id="KW-0479">Metal-binding</keyword>
<dbReference type="InterPro" id="IPR007219">
    <property type="entry name" value="XnlR_reg_dom"/>
</dbReference>
<evidence type="ECO:0000313" key="11">
    <source>
        <dbReference type="Proteomes" id="UP000813385"/>
    </source>
</evidence>
<evidence type="ECO:0000256" key="1">
    <source>
        <dbReference type="ARBA" id="ARBA00004123"/>
    </source>
</evidence>
<feature type="domain" description="Zn(2)-C6 fungal-type" evidence="9">
    <location>
        <begin position="22"/>
        <end position="50"/>
    </location>
</feature>
<evidence type="ECO:0000256" key="2">
    <source>
        <dbReference type="ARBA" id="ARBA00022723"/>
    </source>
</evidence>
<dbReference type="GO" id="GO:0008270">
    <property type="term" value="F:zinc ion binding"/>
    <property type="evidence" value="ECO:0007669"/>
    <property type="project" value="InterPro"/>
</dbReference>
<dbReference type="PROSITE" id="PS00463">
    <property type="entry name" value="ZN2_CY6_FUNGAL_1"/>
    <property type="match status" value="1"/>
</dbReference>
<protein>
    <submittedName>
        <fullName evidence="10">Fungal-specific transcription factor domain-containing protein</fullName>
    </submittedName>
</protein>
<organism evidence="10 11">
    <name type="scientific">Plectosphaerella cucumerina</name>
    <dbReference type="NCBI Taxonomy" id="40658"/>
    <lineage>
        <taxon>Eukaryota</taxon>
        <taxon>Fungi</taxon>
        <taxon>Dikarya</taxon>
        <taxon>Ascomycota</taxon>
        <taxon>Pezizomycotina</taxon>
        <taxon>Sordariomycetes</taxon>
        <taxon>Hypocreomycetidae</taxon>
        <taxon>Glomerellales</taxon>
        <taxon>Plectosphaerellaceae</taxon>
        <taxon>Plectosphaerella</taxon>
    </lineage>
</organism>
<name>A0A8K0TKN4_9PEZI</name>
<feature type="region of interest" description="Disordered" evidence="8">
    <location>
        <begin position="647"/>
        <end position="666"/>
    </location>
</feature>
<dbReference type="CDD" id="cd14723">
    <property type="entry name" value="ZIP_Ppr1"/>
    <property type="match status" value="1"/>
</dbReference>
<keyword evidence="7" id="KW-0539">Nucleus</keyword>
<dbReference type="AlphaFoldDB" id="A0A8K0TKN4"/>
<dbReference type="GO" id="GO:0005634">
    <property type="term" value="C:nucleus"/>
    <property type="evidence" value="ECO:0007669"/>
    <property type="project" value="UniProtKB-SubCell"/>
</dbReference>
<dbReference type="GO" id="GO:0043565">
    <property type="term" value="F:sequence-specific DNA binding"/>
    <property type="evidence" value="ECO:0007669"/>
    <property type="project" value="TreeGrafter"/>
</dbReference>
<evidence type="ECO:0000259" key="9">
    <source>
        <dbReference type="PROSITE" id="PS50048"/>
    </source>
</evidence>
<evidence type="ECO:0000313" key="10">
    <source>
        <dbReference type="EMBL" id="KAH7368571.1"/>
    </source>
</evidence>
<feature type="compositionally biased region" description="Polar residues" evidence="8">
    <location>
        <begin position="656"/>
        <end position="666"/>
    </location>
</feature>
<dbReference type="PANTHER" id="PTHR47782">
    <property type="entry name" value="ZN(II)2CYS6 TRANSCRIPTION FACTOR (EUROFUNG)-RELATED"/>
    <property type="match status" value="1"/>
</dbReference>
<dbReference type="InterPro" id="IPR001138">
    <property type="entry name" value="Zn2Cys6_DnaBD"/>
</dbReference>
<dbReference type="CDD" id="cd12148">
    <property type="entry name" value="fungal_TF_MHR"/>
    <property type="match status" value="1"/>
</dbReference>
<keyword evidence="6" id="KW-0804">Transcription</keyword>
<evidence type="ECO:0000256" key="7">
    <source>
        <dbReference type="ARBA" id="ARBA00023242"/>
    </source>
</evidence>
<comment type="subcellular location">
    <subcellularLocation>
        <location evidence="1">Nucleus</location>
    </subcellularLocation>
</comment>
<evidence type="ECO:0000256" key="4">
    <source>
        <dbReference type="ARBA" id="ARBA00023015"/>
    </source>
</evidence>
<accession>A0A8K0TKN4</accession>
<dbReference type="Gene3D" id="4.10.240.10">
    <property type="entry name" value="Zn(2)-C6 fungal-type DNA-binding domain"/>
    <property type="match status" value="1"/>
</dbReference>
<dbReference type="OrthoDB" id="189997at2759"/>
<dbReference type="GO" id="GO:0000981">
    <property type="term" value="F:DNA-binding transcription factor activity, RNA polymerase II-specific"/>
    <property type="evidence" value="ECO:0007669"/>
    <property type="project" value="InterPro"/>
</dbReference>
<dbReference type="EMBL" id="JAGPXD010000002">
    <property type="protein sequence ID" value="KAH7368571.1"/>
    <property type="molecule type" value="Genomic_DNA"/>
</dbReference>
<comment type="caution">
    <text evidence="10">The sequence shown here is derived from an EMBL/GenBank/DDBJ whole genome shotgun (WGS) entry which is preliminary data.</text>
</comment>
<dbReference type="Pfam" id="PF04082">
    <property type="entry name" value="Fungal_trans"/>
    <property type="match status" value="1"/>
</dbReference>
<proteinExistence type="predicted"/>